<gene>
    <name evidence="2" type="ORF">LVJ77_00960</name>
</gene>
<dbReference type="RefSeq" id="WP_156900780.1">
    <property type="nucleotide sequence ID" value="NZ_CP091521.1"/>
</dbReference>
<proteinExistence type="predicted"/>
<evidence type="ECO:0000313" key="2">
    <source>
        <dbReference type="EMBL" id="UOP04951.1"/>
    </source>
</evidence>
<reference evidence="2" key="1">
    <citation type="journal article" date="2022" name="Res Sq">
        <title>Evolution of multicellular longitudinally dividing oral cavity symbionts (Neisseriaceae).</title>
        <authorList>
            <person name="Nyongesa S."/>
            <person name="Weber P."/>
            <person name="Bernet E."/>
            <person name="Pullido F."/>
            <person name="Nieckarz M."/>
            <person name="Delaby M."/>
            <person name="Nieves C."/>
            <person name="Viehboeck T."/>
            <person name="Krause N."/>
            <person name="Rivera-Millot A."/>
            <person name="Nakamura A."/>
            <person name="Vischer N."/>
            <person name="VanNieuwenhze M."/>
            <person name="Brun Y."/>
            <person name="Cava F."/>
            <person name="Bulgheresi S."/>
            <person name="Veyrier F."/>
        </authorList>
    </citation>
    <scope>NUCLEOTIDE SEQUENCE</scope>
    <source>
        <strain evidence="2">17694</strain>
    </source>
</reference>
<evidence type="ECO:0000313" key="3">
    <source>
        <dbReference type="Proteomes" id="UP000831534"/>
    </source>
</evidence>
<sequence length="63" mass="7043">MAQHTQAATYHQLTEQIPRRHSRAGGNPKQISKSIDKTSPATNIRQWIPACAGMTAFLYYADL</sequence>
<organism evidence="2 3">
    <name type="scientific">Conchiformibius kuhniae</name>
    <dbReference type="NCBI Taxonomy" id="211502"/>
    <lineage>
        <taxon>Bacteria</taxon>
        <taxon>Pseudomonadati</taxon>
        <taxon>Pseudomonadota</taxon>
        <taxon>Betaproteobacteria</taxon>
        <taxon>Neisseriales</taxon>
        <taxon>Neisseriaceae</taxon>
        <taxon>Conchiformibius</taxon>
    </lineage>
</organism>
<feature type="compositionally biased region" description="Polar residues" evidence="1">
    <location>
        <begin position="1"/>
        <end position="15"/>
    </location>
</feature>
<keyword evidence="3" id="KW-1185">Reference proteome</keyword>
<dbReference type="KEGG" id="ckh:LVJ77_00960"/>
<feature type="compositionally biased region" description="Polar residues" evidence="1">
    <location>
        <begin position="29"/>
        <end position="38"/>
    </location>
</feature>
<dbReference type="EMBL" id="CP091521">
    <property type="protein sequence ID" value="UOP04951.1"/>
    <property type="molecule type" value="Genomic_DNA"/>
</dbReference>
<dbReference type="AlphaFoldDB" id="A0A8T9MUR5"/>
<reference evidence="2" key="2">
    <citation type="submission" date="2024-09" db="EMBL/GenBank/DDBJ databases">
        <authorList>
            <person name="Veyrier F.J."/>
        </authorList>
    </citation>
    <scope>NUCLEOTIDE SEQUENCE</scope>
    <source>
        <strain evidence="2">17694</strain>
    </source>
</reference>
<evidence type="ECO:0000256" key="1">
    <source>
        <dbReference type="SAM" id="MobiDB-lite"/>
    </source>
</evidence>
<protein>
    <submittedName>
        <fullName evidence="2">Uncharacterized protein</fullName>
    </submittedName>
</protein>
<feature type="region of interest" description="Disordered" evidence="1">
    <location>
        <begin position="1"/>
        <end position="38"/>
    </location>
</feature>
<name>A0A8T9MUR5_9NEIS</name>
<accession>A0A8T9MUR5</accession>
<dbReference type="Proteomes" id="UP000831534">
    <property type="component" value="Chromosome"/>
</dbReference>